<gene>
    <name evidence="6" type="ORF">DFR76_103208</name>
</gene>
<organism evidence="6 7">
    <name type="scientific">Nocardia pseudobrasiliensis</name>
    <dbReference type="NCBI Taxonomy" id="45979"/>
    <lineage>
        <taxon>Bacteria</taxon>
        <taxon>Bacillati</taxon>
        <taxon>Actinomycetota</taxon>
        <taxon>Actinomycetes</taxon>
        <taxon>Mycobacteriales</taxon>
        <taxon>Nocardiaceae</taxon>
        <taxon>Nocardia</taxon>
    </lineage>
</organism>
<evidence type="ECO:0000256" key="3">
    <source>
        <dbReference type="ARBA" id="ARBA00023295"/>
    </source>
</evidence>
<dbReference type="InterPro" id="IPR017853">
    <property type="entry name" value="GH"/>
</dbReference>
<dbReference type="PANTHER" id="PTHR10353:SF36">
    <property type="entry name" value="LP05116P"/>
    <property type="match status" value="1"/>
</dbReference>
<dbReference type="Gene3D" id="3.20.20.80">
    <property type="entry name" value="Glycosidases"/>
    <property type="match status" value="2"/>
</dbReference>
<dbReference type="PANTHER" id="PTHR10353">
    <property type="entry name" value="GLYCOSYL HYDROLASE"/>
    <property type="match status" value="1"/>
</dbReference>
<comment type="similarity">
    <text evidence="1 4">Belongs to the glycosyl hydrolase 1 family.</text>
</comment>
<protein>
    <submittedName>
        <fullName evidence="6">Beta-glucosidase</fullName>
    </submittedName>
</protein>
<dbReference type="InterPro" id="IPR001360">
    <property type="entry name" value="Glyco_hydro_1"/>
</dbReference>
<dbReference type="PRINTS" id="PR00131">
    <property type="entry name" value="GLHYDRLASE1"/>
</dbReference>
<dbReference type="STRING" id="1210086.GCA_001613105_04716"/>
<keyword evidence="5" id="KW-0732">Signal</keyword>
<dbReference type="GO" id="GO:0008422">
    <property type="term" value="F:beta-glucosidase activity"/>
    <property type="evidence" value="ECO:0007669"/>
    <property type="project" value="TreeGrafter"/>
</dbReference>
<keyword evidence="7" id="KW-1185">Reference proteome</keyword>
<evidence type="ECO:0000256" key="4">
    <source>
        <dbReference type="RuleBase" id="RU003690"/>
    </source>
</evidence>
<accession>A0A370I8S5</accession>
<keyword evidence="3" id="KW-0326">Glycosidase</keyword>
<evidence type="ECO:0000256" key="1">
    <source>
        <dbReference type="ARBA" id="ARBA00010838"/>
    </source>
</evidence>
<dbReference type="GO" id="GO:0016052">
    <property type="term" value="P:carbohydrate catabolic process"/>
    <property type="evidence" value="ECO:0007669"/>
    <property type="project" value="TreeGrafter"/>
</dbReference>
<reference evidence="6 7" key="1">
    <citation type="submission" date="2018-07" db="EMBL/GenBank/DDBJ databases">
        <title>Genomic Encyclopedia of Type Strains, Phase IV (KMG-IV): sequencing the most valuable type-strain genomes for metagenomic binning, comparative biology and taxonomic classification.</title>
        <authorList>
            <person name="Goeker M."/>
        </authorList>
    </citation>
    <scope>NUCLEOTIDE SEQUENCE [LARGE SCALE GENOMIC DNA]</scope>
    <source>
        <strain evidence="6 7">DSM 44290</strain>
    </source>
</reference>
<feature type="signal peptide" evidence="5">
    <location>
        <begin position="1"/>
        <end position="34"/>
    </location>
</feature>
<dbReference type="AlphaFoldDB" id="A0A370I8S5"/>
<evidence type="ECO:0000313" key="6">
    <source>
        <dbReference type="EMBL" id="RDI67137.1"/>
    </source>
</evidence>
<proteinExistence type="inferred from homology"/>
<dbReference type="GO" id="GO:0005829">
    <property type="term" value="C:cytosol"/>
    <property type="evidence" value="ECO:0007669"/>
    <property type="project" value="TreeGrafter"/>
</dbReference>
<evidence type="ECO:0000313" key="7">
    <source>
        <dbReference type="Proteomes" id="UP000254869"/>
    </source>
</evidence>
<keyword evidence="2" id="KW-0378">Hydrolase</keyword>
<dbReference type="Proteomes" id="UP000254869">
    <property type="component" value="Unassembled WGS sequence"/>
</dbReference>
<dbReference type="SUPFAM" id="SSF51445">
    <property type="entry name" value="(Trans)glycosidases"/>
    <property type="match status" value="1"/>
</dbReference>
<dbReference type="PROSITE" id="PS00653">
    <property type="entry name" value="GLYCOSYL_HYDROL_F1_2"/>
    <property type="match status" value="1"/>
</dbReference>
<comment type="caution">
    <text evidence="6">The sequence shown here is derived from an EMBL/GenBank/DDBJ whole genome shotgun (WGS) entry which is preliminary data.</text>
</comment>
<dbReference type="InterPro" id="IPR033132">
    <property type="entry name" value="GH_1_N_CS"/>
</dbReference>
<evidence type="ECO:0000256" key="2">
    <source>
        <dbReference type="ARBA" id="ARBA00022801"/>
    </source>
</evidence>
<evidence type="ECO:0000256" key="5">
    <source>
        <dbReference type="SAM" id="SignalP"/>
    </source>
</evidence>
<name>A0A370I8S5_9NOCA</name>
<dbReference type="Pfam" id="PF00232">
    <property type="entry name" value="Glyco_hydro_1"/>
    <property type="match status" value="2"/>
</dbReference>
<dbReference type="EMBL" id="QQBC01000003">
    <property type="protein sequence ID" value="RDI67137.1"/>
    <property type="molecule type" value="Genomic_DNA"/>
</dbReference>
<feature type="chain" id="PRO_5016638358" evidence="5">
    <location>
        <begin position="35"/>
        <end position="433"/>
    </location>
</feature>
<sequence>MIRRTTGLRRATAFAFTTAVLLTLVGIAPTAAQAAPPLSGDFLWGVSSSGFQSEGSAPDSNWSRYANSDAPPDRYGNSVDFYHRYREDIGLAAAMGTRVYRIGVEWARVQTRPGEWDPQGLAFYDNVIGAIRAAGMRPMITLDHWGFPGWEIERGGWGNPGMVDDWLAYARTVTDRYAGDDPLWITFNEPNVGPEIFAAQGNLPVDQIGVAMDRQVAAHRAIYDYIHSRQPNAMVTSNVNYSPGYQSVADIPFLNRIADKLDYIGIDYYYGNIPSPADLASNTPWANPLQPEGIYYALRHYARLFPDKPLFIIENGMPTKNGEPRADGWTRPDALRDTVYWLQRAKADGIDVIGYNYWALTDNYEWGSYTPRFGLYTVDVKSDPTLTRRPTDGVPAYRDIIAHGGVPADYHPTRPPTRCSIVDPPASCVEPVR</sequence>